<feature type="domain" description="PLD phosphodiesterase" evidence="4">
    <location>
        <begin position="504"/>
        <end position="532"/>
    </location>
</feature>
<dbReference type="EMBL" id="BLLK01000062">
    <property type="protein sequence ID" value="GFH58488.1"/>
    <property type="molecule type" value="Genomic_DNA"/>
</dbReference>
<name>A0AAD3HCX2_9STRA</name>
<dbReference type="GO" id="GO:0004016">
    <property type="term" value="F:adenylate cyclase activity"/>
    <property type="evidence" value="ECO:0007669"/>
    <property type="project" value="TreeGrafter"/>
</dbReference>
<dbReference type="GO" id="GO:0005737">
    <property type="term" value="C:cytoplasm"/>
    <property type="evidence" value="ECO:0007669"/>
    <property type="project" value="TreeGrafter"/>
</dbReference>
<organism evidence="6 7">
    <name type="scientific">Chaetoceros tenuissimus</name>
    <dbReference type="NCBI Taxonomy" id="426638"/>
    <lineage>
        <taxon>Eukaryota</taxon>
        <taxon>Sar</taxon>
        <taxon>Stramenopiles</taxon>
        <taxon>Ochrophyta</taxon>
        <taxon>Bacillariophyta</taxon>
        <taxon>Coscinodiscophyceae</taxon>
        <taxon>Chaetocerotophycidae</taxon>
        <taxon>Chaetocerotales</taxon>
        <taxon>Chaetocerotaceae</taxon>
        <taxon>Chaetoceros</taxon>
    </lineage>
</organism>
<accession>A0AAD3HCX2</accession>
<dbReference type="GO" id="GO:0009190">
    <property type="term" value="P:cyclic nucleotide biosynthetic process"/>
    <property type="evidence" value="ECO:0007669"/>
    <property type="project" value="InterPro"/>
</dbReference>
<evidence type="ECO:0000256" key="3">
    <source>
        <dbReference type="SAM" id="MobiDB-lite"/>
    </source>
</evidence>
<evidence type="ECO:0008006" key="8">
    <source>
        <dbReference type="Google" id="ProtNLM"/>
    </source>
</evidence>
<dbReference type="GO" id="GO:0035556">
    <property type="term" value="P:intracellular signal transduction"/>
    <property type="evidence" value="ECO:0007669"/>
    <property type="project" value="InterPro"/>
</dbReference>
<keyword evidence="1" id="KW-0547">Nucleotide-binding</keyword>
<reference evidence="6 7" key="1">
    <citation type="journal article" date="2021" name="Sci. Rep.">
        <title>The genome of the diatom Chaetoceros tenuissimus carries an ancient integrated fragment of an extant virus.</title>
        <authorList>
            <person name="Hongo Y."/>
            <person name="Kimura K."/>
            <person name="Takaki Y."/>
            <person name="Yoshida Y."/>
            <person name="Baba S."/>
            <person name="Kobayashi G."/>
            <person name="Nagasaki K."/>
            <person name="Hano T."/>
            <person name="Tomaru Y."/>
        </authorList>
    </citation>
    <scope>NUCLEOTIDE SEQUENCE [LARGE SCALE GENOMIC DNA]</scope>
    <source>
        <strain evidence="6 7">NIES-3715</strain>
    </source>
</reference>
<evidence type="ECO:0000313" key="7">
    <source>
        <dbReference type="Proteomes" id="UP001054902"/>
    </source>
</evidence>
<feature type="domain" description="Guanylate cyclase" evidence="5">
    <location>
        <begin position="460"/>
        <end position="596"/>
    </location>
</feature>
<feature type="region of interest" description="Disordered" evidence="3">
    <location>
        <begin position="1"/>
        <end position="52"/>
    </location>
</feature>
<evidence type="ECO:0000256" key="1">
    <source>
        <dbReference type="ARBA" id="ARBA00022741"/>
    </source>
</evidence>
<dbReference type="Gene3D" id="3.40.50.300">
    <property type="entry name" value="P-loop containing nucleotide triphosphate hydrolases"/>
    <property type="match status" value="1"/>
</dbReference>
<keyword evidence="2" id="KW-0067">ATP-binding</keyword>
<evidence type="ECO:0000256" key="2">
    <source>
        <dbReference type="ARBA" id="ARBA00022840"/>
    </source>
</evidence>
<gene>
    <name evidence="6" type="ORF">CTEN210_14964</name>
</gene>
<feature type="compositionally biased region" description="Basic and acidic residues" evidence="3">
    <location>
        <begin position="10"/>
        <end position="22"/>
    </location>
</feature>
<protein>
    <recommendedName>
        <fullName evidence="8">Guanylate cyclase domain-containing protein</fullName>
    </recommendedName>
</protein>
<evidence type="ECO:0000259" key="4">
    <source>
        <dbReference type="PROSITE" id="PS50035"/>
    </source>
</evidence>
<dbReference type="PANTHER" id="PTHR16305:SF28">
    <property type="entry name" value="GUANYLATE CYCLASE DOMAIN-CONTAINING PROTEIN"/>
    <property type="match status" value="1"/>
</dbReference>
<sequence>MGNSHSTTESVKEEKERPHQEEDNVISRLTSTEVISSSTSSSRGPPTSISVHSNEYNIDQQVIYESKPLSEDVAIIENDRGLKERMASLLSIETNKSDERAPVLESIYWLGRHVPHCVLEHIRHEAKDPYSISDWQAPNNEQELRRSLAKALSLKSLQSSKKSNRDDQQRRLPQKKAYKAALLFIDMSGFTKISQELDVESLSKAINSYFQAICNEVISHKGDILKFAGDAIFAEWRMQDHSDLEQCVNIAATCGAEIVAKCSDYPIYNEELVGSNRNVTDAVATLNVHCGLGVGEMHGLHVGNEHRREYLVLGDTIDQVAESCDLAELGELRASVEAQAYLNLDAIKQPTETKDTSSIVIARAEDAFFHKVEKPAIMTFGKSLSLGSLVTDNILSIVEKEDIEYLHRFQSLLCQYIHPVVLTDGHRKLLSSSNHEPRYKHPSTRDMKLGMEKEKFRSEAELRSVVTIFIMPKIDARLSHDEKTDNQTIELLNKIMNTVTATLDYYKGHLRQYIVDDKGVVLIGTFGLRGSTFPDMISERVLPTCKFIHESLANDLGIDSKLGATSGRAYCGVVGSIERHEYAVLGPSVNLAARLMGHKKNHSLLVDDEIRQKARQFNFIAFPPVKAKGYADLVPVFQPLTAKEARWGREDPDFVGRKKELSKIEQKTIEVAEGKCESGMTFMYGDSGSGKTSLMVKAIARCRKKLMLRKRSSIVTRNISCDGDKLIPFSLFRSIFRDLLSERSKGEESERGSLGTDSVQQKLSGSISSMDSQRVSIFERLKEICTQLNAPEGFVEIVGHHLLGSSKLRMKEVKKAPKLSEIISFMAQVFLLSSEHVDVIILALDDVQYMDNLSWKVIERIFEQGKNLSIICGSRPLDEIPLTVHEDFWTRLHGKHKKAGQFHEMNVEPLSKADVRLFASSLFKTDPTDIDDSFIEDIYANSRGIALFTSMILKNCIQNELYGTTNDNKIGWNTSLYDNVRFADTDEIFLQQIDKLDEMTRKVLQIACVIGTSFEVEEIVGISTRLMSIGVDEKEQHIAEVMYALEQAVECRIIEELIDNKISDHDDELGDEIEEVGKVFYSFQHSSWKRLIQSIILDSFKHDINKYAAFAIEEMYPNQSMRNYRIKLKLFRHWREAEEKNSAALVALNVGKSFKILGLNEQGIEVYNDALDIWRKYECAEDESRVSGFAPKVLESLDEQALKLVIQLLISKGQAHGSAGPSQKTNELNKLQFSYAKNAFEDALSILKRAPVASEIEQRSFIFPIYSGMSMVLKYGNVVPPSEQVSYEIQLADSFVLEAERNGDPVHYGRALAMKSETLHREEKFQEATEVHLELKKVYDPRKHSAIISELYASDRCAQDFSFHAICCVHLNRHEEAMSLINEIIDSLLPSMDLKNVHNSMCILYPIIWVLRSNNQYKRIQDLLFKYAFEPFDEYYGKDGFTPMKPTFKGLKILLDIDLYLEGSIDKINDEYFNWAMDMKNLVLNDQVEASCANFGRGPMTTHAEICLKLSSLETNVQKRRILLRNASQLACRSMEVIEGKDGGDRLYSAFCEIKPIYDKLKDFVETDEYDDGLNKDKKASASGICDCFCYRRACRILK</sequence>
<dbReference type="PROSITE" id="PS50125">
    <property type="entry name" value="GUANYLATE_CYCLASE_2"/>
    <property type="match status" value="2"/>
</dbReference>
<keyword evidence="7" id="KW-1185">Reference proteome</keyword>
<dbReference type="InterPro" id="IPR027417">
    <property type="entry name" value="P-loop_NTPase"/>
</dbReference>
<comment type="caution">
    <text evidence="6">The sequence shown here is derived from an EMBL/GenBank/DDBJ whole genome shotgun (WGS) entry which is preliminary data.</text>
</comment>
<evidence type="ECO:0000259" key="5">
    <source>
        <dbReference type="PROSITE" id="PS50125"/>
    </source>
</evidence>
<dbReference type="InterPro" id="IPR029787">
    <property type="entry name" value="Nucleotide_cyclase"/>
</dbReference>
<dbReference type="InterPro" id="IPR001054">
    <property type="entry name" value="A/G_cyclase"/>
</dbReference>
<dbReference type="Gene3D" id="3.30.70.1230">
    <property type="entry name" value="Nucleotide cyclase"/>
    <property type="match status" value="2"/>
</dbReference>
<dbReference type="SUPFAM" id="SSF55073">
    <property type="entry name" value="Nucleotide cyclase"/>
    <property type="match status" value="2"/>
</dbReference>
<dbReference type="PANTHER" id="PTHR16305">
    <property type="entry name" value="TESTICULAR SOLUBLE ADENYLYL CYCLASE"/>
    <property type="match status" value="1"/>
</dbReference>
<dbReference type="GO" id="GO:0005524">
    <property type="term" value="F:ATP binding"/>
    <property type="evidence" value="ECO:0007669"/>
    <property type="project" value="UniProtKB-KW"/>
</dbReference>
<feature type="domain" description="Guanylate cyclase" evidence="5">
    <location>
        <begin position="181"/>
        <end position="324"/>
    </location>
</feature>
<dbReference type="Proteomes" id="UP001054902">
    <property type="component" value="Unassembled WGS sequence"/>
</dbReference>
<dbReference type="Pfam" id="PF13191">
    <property type="entry name" value="AAA_16"/>
    <property type="match status" value="1"/>
</dbReference>
<evidence type="ECO:0000313" key="6">
    <source>
        <dbReference type="EMBL" id="GFH58488.1"/>
    </source>
</evidence>
<dbReference type="CDD" id="cd07302">
    <property type="entry name" value="CHD"/>
    <property type="match status" value="2"/>
</dbReference>
<proteinExistence type="predicted"/>
<dbReference type="InterPro" id="IPR001736">
    <property type="entry name" value="PLipase_D/transphosphatidylase"/>
</dbReference>
<dbReference type="SUPFAM" id="SSF52540">
    <property type="entry name" value="P-loop containing nucleoside triphosphate hydrolases"/>
    <property type="match status" value="1"/>
</dbReference>
<feature type="compositionally biased region" description="Low complexity" evidence="3">
    <location>
        <begin position="30"/>
        <end position="51"/>
    </location>
</feature>
<dbReference type="PROSITE" id="PS50035">
    <property type="entry name" value="PLD"/>
    <property type="match status" value="1"/>
</dbReference>
<feature type="region of interest" description="Disordered" evidence="3">
    <location>
        <begin position="747"/>
        <end position="767"/>
    </location>
</feature>
<feature type="compositionally biased region" description="Polar residues" evidence="3">
    <location>
        <begin position="756"/>
        <end position="767"/>
    </location>
</feature>
<dbReference type="InterPro" id="IPR041664">
    <property type="entry name" value="AAA_16"/>
</dbReference>